<dbReference type="EMBL" id="VUJU01000905">
    <property type="protein sequence ID" value="KAF0767734.1"/>
    <property type="molecule type" value="Genomic_DNA"/>
</dbReference>
<reference evidence="1 2" key="1">
    <citation type="submission" date="2019-08" db="EMBL/GenBank/DDBJ databases">
        <title>Whole genome of Aphis craccivora.</title>
        <authorList>
            <person name="Voronova N.V."/>
            <person name="Shulinski R.S."/>
            <person name="Bandarenka Y.V."/>
            <person name="Zhorov D.G."/>
            <person name="Warner D."/>
        </authorList>
    </citation>
    <scope>NUCLEOTIDE SEQUENCE [LARGE SCALE GENOMIC DNA]</scope>
    <source>
        <strain evidence="1">180601</strain>
        <tissue evidence="1">Whole Body</tissue>
    </source>
</reference>
<comment type="caution">
    <text evidence="1">The sequence shown here is derived from an EMBL/GenBank/DDBJ whole genome shotgun (WGS) entry which is preliminary data.</text>
</comment>
<feature type="non-terminal residue" evidence="1">
    <location>
        <position position="208"/>
    </location>
</feature>
<proteinExistence type="predicted"/>
<dbReference type="AlphaFoldDB" id="A0A6G0ZB16"/>
<sequence length="208" mass="23634">MGQSSPIDEFKYIYWLMTLWIKSFQSMRYLSSRCGDNYDVGRNLNVCEIETPNSEIKNVELTVPVVCSDEELILTPAPSAELMTEAISFVETDTNTPVETITSDNETPGIKLEKVEVAPSVVSSLEKQTLSPREESDNYTETTIIETDKTYISVVPSRKKKSRFLSALRRGLRRVFWVFRTVCGCGCSVKSSNHPDEEDNRDEFVHEI</sequence>
<organism evidence="1 2">
    <name type="scientific">Aphis craccivora</name>
    <name type="common">Cowpea aphid</name>
    <dbReference type="NCBI Taxonomy" id="307492"/>
    <lineage>
        <taxon>Eukaryota</taxon>
        <taxon>Metazoa</taxon>
        <taxon>Ecdysozoa</taxon>
        <taxon>Arthropoda</taxon>
        <taxon>Hexapoda</taxon>
        <taxon>Insecta</taxon>
        <taxon>Pterygota</taxon>
        <taxon>Neoptera</taxon>
        <taxon>Paraneoptera</taxon>
        <taxon>Hemiptera</taxon>
        <taxon>Sternorrhyncha</taxon>
        <taxon>Aphidomorpha</taxon>
        <taxon>Aphidoidea</taxon>
        <taxon>Aphididae</taxon>
        <taxon>Aphidini</taxon>
        <taxon>Aphis</taxon>
        <taxon>Aphis</taxon>
    </lineage>
</organism>
<keyword evidence="2" id="KW-1185">Reference proteome</keyword>
<name>A0A6G0ZB16_APHCR</name>
<dbReference type="Proteomes" id="UP000478052">
    <property type="component" value="Unassembled WGS sequence"/>
</dbReference>
<evidence type="ECO:0000313" key="1">
    <source>
        <dbReference type="EMBL" id="KAF0767734.1"/>
    </source>
</evidence>
<evidence type="ECO:0000313" key="2">
    <source>
        <dbReference type="Proteomes" id="UP000478052"/>
    </source>
</evidence>
<protein>
    <submittedName>
        <fullName evidence="1">Mucin-17-like</fullName>
    </submittedName>
</protein>
<accession>A0A6G0ZB16</accession>
<gene>
    <name evidence="1" type="ORF">FWK35_00005115</name>
</gene>